<evidence type="ECO:0000256" key="13">
    <source>
        <dbReference type="ARBA" id="ARBA00023065"/>
    </source>
</evidence>
<keyword evidence="8" id="KW-0732">Signal</keyword>
<dbReference type="GO" id="GO:0006816">
    <property type="term" value="P:calcium ion transport"/>
    <property type="evidence" value="ECO:0007669"/>
    <property type="project" value="UniProtKB-KW"/>
</dbReference>
<keyword evidence="18" id="KW-1185">Reference proteome</keyword>
<comment type="similarity">
    <text evidence="2">Belongs to the SARAF family.</text>
</comment>
<dbReference type="PROSITE" id="PS00989">
    <property type="entry name" value="CLAT_ADAPTOR_S"/>
    <property type="match status" value="1"/>
</dbReference>
<keyword evidence="6" id="KW-0109">Calcium transport</keyword>
<comment type="similarity">
    <text evidence="3">Belongs to the adaptor complexes small subunit family.</text>
</comment>
<keyword evidence="13" id="KW-0406">Ion transport</keyword>
<dbReference type="InterPro" id="IPR009567">
    <property type="entry name" value="SARAF"/>
</dbReference>
<feature type="transmembrane region" description="Helical" evidence="17">
    <location>
        <begin position="141"/>
        <end position="163"/>
    </location>
</feature>
<dbReference type="GO" id="GO:2001256">
    <property type="term" value="P:regulation of store-operated calcium entry"/>
    <property type="evidence" value="ECO:0007669"/>
    <property type="project" value="InterPro"/>
</dbReference>
<feature type="compositionally biased region" description="Polar residues" evidence="16">
    <location>
        <begin position="290"/>
        <end position="305"/>
    </location>
</feature>
<keyword evidence="12 17" id="KW-1133">Transmembrane helix</keyword>
<name>A0A6P8YKW1_THRPL</name>
<keyword evidence="5" id="KW-0813">Transport</keyword>
<evidence type="ECO:0000256" key="5">
    <source>
        <dbReference type="ARBA" id="ARBA00022448"/>
    </source>
</evidence>
<comment type="subcellular location">
    <subcellularLocation>
        <location evidence="1">Endoplasmic reticulum membrane</location>
        <topology evidence="1">Single-pass type I membrane protein</topology>
    </subcellularLocation>
</comment>
<evidence type="ECO:0000256" key="10">
    <source>
        <dbReference type="ARBA" id="ARBA00022837"/>
    </source>
</evidence>
<evidence type="ECO:0000256" key="14">
    <source>
        <dbReference type="ARBA" id="ARBA00023136"/>
    </source>
</evidence>
<accession>A0A6P8YKW1</accession>
<evidence type="ECO:0000256" key="11">
    <source>
        <dbReference type="ARBA" id="ARBA00022927"/>
    </source>
</evidence>
<evidence type="ECO:0000256" key="3">
    <source>
        <dbReference type="ARBA" id="ARBA00006972"/>
    </source>
</evidence>
<dbReference type="GO" id="GO:0006886">
    <property type="term" value="P:intracellular protein transport"/>
    <property type="evidence" value="ECO:0007669"/>
    <property type="project" value="InterPro"/>
</dbReference>
<evidence type="ECO:0000256" key="17">
    <source>
        <dbReference type="SAM" id="Phobius"/>
    </source>
</evidence>
<dbReference type="PANTHER" id="PTHR15929:SF0">
    <property type="entry name" value="STORE-OPERATED CALCIUM ENTRY-ASSOCIATED REGULATORY FACTOR"/>
    <property type="match status" value="1"/>
</dbReference>
<reference evidence="19" key="1">
    <citation type="submission" date="2025-08" db="UniProtKB">
        <authorList>
            <consortium name="RefSeq"/>
        </authorList>
    </citation>
    <scope>IDENTIFICATION</scope>
    <source>
        <tissue evidence="19">Total insect</tissue>
    </source>
</reference>
<evidence type="ECO:0000256" key="2">
    <source>
        <dbReference type="ARBA" id="ARBA00006833"/>
    </source>
</evidence>
<dbReference type="RefSeq" id="XP_034237396.1">
    <property type="nucleotide sequence ID" value="XM_034381505.1"/>
</dbReference>
<dbReference type="GO" id="GO:0030117">
    <property type="term" value="C:membrane coat"/>
    <property type="evidence" value="ECO:0007669"/>
    <property type="project" value="InterPro"/>
</dbReference>
<evidence type="ECO:0000256" key="12">
    <source>
        <dbReference type="ARBA" id="ARBA00022989"/>
    </source>
</evidence>
<evidence type="ECO:0000256" key="4">
    <source>
        <dbReference type="ARBA" id="ARBA00016584"/>
    </source>
</evidence>
<dbReference type="GeneID" id="117642884"/>
<organism evidence="19">
    <name type="scientific">Thrips palmi</name>
    <name type="common">Melon thrips</name>
    <dbReference type="NCBI Taxonomy" id="161013"/>
    <lineage>
        <taxon>Eukaryota</taxon>
        <taxon>Metazoa</taxon>
        <taxon>Ecdysozoa</taxon>
        <taxon>Arthropoda</taxon>
        <taxon>Hexapoda</taxon>
        <taxon>Insecta</taxon>
        <taxon>Pterygota</taxon>
        <taxon>Neoptera</taxon>
        <taxon>Paraneoptera</taxon>
        <taxon>Thysanoptera</taxon>
        <taxon>Terebrantia</taxon>
        <taxon>Thripoidea</taxon>
        <taxon>Thripidae</taxon>
        <taxon>Thrips</taxon>
    </lineage>
</organism>
<evidence type="ECO:0000256" key="9">
    <source>
        <dbReference type="ARBA" id="ARBA00022824"/>
    </source>
</evidence>
<evidence type="ECO:0000256" key="7">
    <source>
        <dbReference type="ARBA" id="ARBA00022692"/>
    </source>
</evidence>
<evidence type="ECO:0000256" key="15">
    <source>
        <dbReference type="ARBA" id="ARBA00031116"/>
    </source>
</evidence>
<gene>
    <name evidence="19" type="primary">LOC117642884</name>
</gene>
<evidence type="ECO:0000313" key="19">
    <source>
        <dbReference type="RefSeq" id="XP_034237396.1"/>
    </source>
</evidence>
<dbReference type="Proteomes" id="UP000515158">
    <property type="component" value="Unplaced"/>
</dbReference>
<dbReference type="PANTHER" id="PTHR15929">
    <property type="entry name" value="STORE-OPERATED CALCIUM ENTRY-ASSOCIATED REGULATORY FACTOR"/>
    <property type="match status" value="1"/>
</dbReference>
<keyword evidence="11" id="KW-0653">Protein transport</keyword>
<keyword evidence="7 17" id="KW-0812">Transmembrane</keyword>
<evidence type="ECO:0000256" key="16">
    <source>
        <dbReference type="SAM" id="MobiDB-lite"/>
    </source>
</evidence>
<feature type="region of interest" description="Disordered" evidence="16">
    <location>
        <begin position="172"/>
        <end position="232"/>
    </location>
</feature>
<keyword evidence="9" id="KW-0256">Endoplasmic reticulum</keyword>
<feature type="transmembrane region" description="Helical" evidence="17">
    <location>
        <begin position="6"/>
        <end position="26"/>
    </location>
</feature>
<keyword evidence="14 17" id="KW-0472">Membrane</keyword>
<dbReference type="AlphaFoldDB" id="A0A6P8YKW1"/>
<keyword evidence="10" id="KW-0106">Calcium</keyword>
<dbReference type="InterPro" id="IPR000804">
    <property type="entry name" value="Clathrin_sm-chain_CS"/>
</dbReference>
<proteinExistence type="inferred from homology"/>
<dbReference type="GO" id="GO:0016192">
    <property type="term" value="P:vesicle-mediated transport"/>
    <property type="evidence" value="ECO:0007669"/>
    <property type="project" value="InterPro"/>
</dbReference>
<dbReference type="GO" id="GO:0005789">
    <property type="term" value="C:endoplasmic reticulum membrane"/>
    <property type="evidence" value="ECO:0007669"/>
    <property type="project" value="UniProtKB-SubCell"/>
</dbReference>
<evidence type="ECO:0000256" key="1">
    <source>
        <dbReference type="ARBA" id="ARBA00004115"/>
    </source>
</evidence>
<evidence type="ECO:0000256" key="8">
    <source>
        <dbReference type="ARBA" id="ARBA00022729"/>
    </source>
</evidence>
<evidence type="ECO:0000256" key="6">
    <source>
        <dbReference type="ARBA" id="ARBA00022568"/>
    </source>
</evidence>
<evidence type="ECO:0000313" key="18">
    <source>
        <dbReference type="Proteomes" id="UP000515158"/>
    </source>
</evidence>
<dbReference type="OrthoDB" id="20303at2759"/>
<sequence length="305" mass="33527">MYSNKYFILASLLLVLMNIDWISASFKERDKVLYKDLGTLYFSPGEKTRARRTYSVPQLVCLKGCHYPQPKQIQCTNAGWDGTSNLWKCKSDLDSNYALDSPEVICEGYSSPDDAYVTVGSCSLEYSIKPRNVKNGGGLEVASILFFLFCLFLIVVLCKIFLWPDNEQLRQNSFTDDDGPDDGHGPNNGNGPQMGWNIPGMNQQYRRHRGGFAPRSDSCGNQQNQRSGGGGGGFWTGLAAGGVLGYMMGGNRGRNDGHGYNRMSAPSFGGLGEGYSNRRSSGLFTPGDGESSNSESVTTARYRQR</sequence>
<dbReference type="InParanoid" id="A0A6P8YKW1"/>
<dbReference type="Pfam" id="PF06682">
    <property type="entry name" value="SARAF"/>
    <property type="match status" value="2"/>
</dbReference>
<dbReference type="KEGG" id="tpal:117642884"/>
<protein>
    <recommendedName>
        <fullName evidence="4">Store-operated calcium entry-associated regulatory factor</fullName>
    </recommendedName>
    <alternativeName>
        <fullName evidence="15">Transmembrane protein 66</fullName>
    </alternativeName>
</protein>
<feature type="region of interest" description="Disordered" evidence="16">
    <location>
        <begin position="271"/>
        <end position="305"/>
    </location>
</feature>